<dbReference type="RefSeq" id="WP_091370730.1">
    <property type="nucleotide sequence ID" value="NZ_FNDV01000001.1"/>
</dbReference>
<dbReference type="Proteomes" id="UP000199651">
    <property type="component" value="Unassembled WGS sequence"/>
</dbReference>
<sequence>MDSRICAAVVAAVLTLAGCTSSDAPPPVPGFADRGTTMTTAKLTRQDLTNKVSLTGKVTLNPIFGLVAPSDGQVRYVEVKAPTSTPTKPTRAGAVWASGKPTHVDVPAGAVFAGRLVADKSSVTTGMPIVSATHVGYGIVADIDGAQAYQLSDALTSVRAQIKSGPGPFDCRVLGTIAALPAGTIPEPPAPDPAPQQPNPDPNAQQPPPQPKPQAEQPQSKPSEATGMRLVCTAPADVKLINGAAATIEVITETAKQVLVAPVEAVAGKQGRGKVDVMGPDGARQTKDVVLGLTDGRVVQIKSGLTGDETLAVPGPNLPPGPPEQNAQPGMGS</sequence>
<gene>
    <name evidence="3" type="ORF">SAMN05192558_102276</name>
</gene>
<keyword evidence="4" id="KW-1185">Reference proteome</keyword>
<feature type="compositionally biased region" description="Pro residues" evidence="1">
    <location>
        <begin position="186"/>
        <end position="212"/>
    </location>
</feature>
<protein>
    <recommendedName>
        <fullName evidence="5">Multidrug efflux pump subunit AcrA (Membrane-fusion protein)</fullName>
    </recommendedName>
</protein>
<dbReference type="EMBL" id="FNJB01000002">
    <property type="protein sequence ID" value="SDO23048.1"/>
    <property type="molecule type" value="Genomic_DNA"/>
</dbReference>
<feature type="signal peptide" evidence="2">
    <location>
        <begin position="1"/>
        <end position="24"/>
    </location>
</feature>
<evidence type="ECO:0008006" key="5">
    <source>
        <dbReference type="Google" id="ProtNLM"/>
    </source>
</evidence>
<feature type="region of interest" description="Disordered" evidence="1">
    <location>
        <begin position="182"/>
        <end position="226"/>
    </location>
</feature>
<dbReference type="PROSITE" id="PS51257">
    <property type="entry name" value="PROKAR_LIPOPROTEIN"/>
    <property type="match status" value="1"/>
</dbReference>
<feature type="chain" id="PRO_5011764771" description="Multidrug efflux pump subunit AcrA (Membrane-fusion protein)" evidence="2">
    <location>
        <begin position="25"/>
        <end position="333"/>
    </location>
</feature>
<dbReference type="AlphaFoldDB" id="A0A1H0HV49"/>
<proteinExistence type="predicted"/>
<dbReference type="OrthoDB" id="4401807at2"/>
<evidence type="ECO:0000313" key="3">
    <source>
        <dbReference type="EMBL" id="SDO23048.1"/>
    </source>
</evidence>
<name>A0A1H0HV49_9PSEU</name>
<evidence type="ECO:0000313" key="4">
    <source>
        <dbReference type="Proteomes" id="UP000199651"/>
    </source>
</evidence>
<dbReference type="Gene3D" id="2.40.420.20">
    <property type="match status" value="1"/>
</dbReference>
<reference evidence="4" key="1">
    <citation type="submission" date="2016-10" db="EMBL/GenBank/DDBJ databases">
        <authorList>
            <person name="Varghese N."/>
            <person name="Submissions S."/>
        </authorList>
    </citation>
    <scope>NUCLEOTIDE SEQUENCE [LARGE SCALE GENOMIC DNA]</scope>
    <source>
        <strain evidence="4">IBRC-M 10655</strain>
    </source>
</reference>
<dbReference type="STRING" id="504798.SAMN05421871_10127"/>
<organism evidence="3 4">
    <name type="scientific">Actinokineospora alba</name>
    <dbReference type="NCBI Taxonomy" id="504798"/>
    <lineage>
        <taxon>Bacteria</taxon>
        <taxon>Bacillati</taxon>
        <taxon>Actinomycetota</taxon>
        <taxon>Actinomycetes</taxon>
        <taxon>Pseudonocardiales</taxon>
        <taxon>Pseudonocardiaceae</taxon>
        <taxon>Actinokineospora</taxon>
    </lineage>
</organism>
<feature type="compositionally biased region" description="Low complexity" evidence="1">
    <location>
        <begin position="213"/>
        <end position="223"/>
    </location>
</feature>
<feature type="region of interest" description="Disordered" evidence="1">
    <location>
        <begin position="305"/>
        <end position="333"/>
    </location>
</feature>
<evidence type="ECO:0000256" key="1">
    <source>
        <dbReference type="SAM" id="MobiDB-lite"/>
    </source>
</evidence>
<keyword evidence="2" id="KW-0732">Signal</keyword>
<accession>A0A1H0HV49</accession>
<evidence type="ECO:0000256" key="2">
    <source>
        <dbReference type="SAM" id="SignalP"/>
    </source>
</evidence>